<organism evidence="2">
    <name type="scientific">Schistocephalus solidus</name>
    <name type="common">Tapeworm</name>
    <dbReference type="NCBI Taxonomy" id="70667"/>
    <lineage>
        <taxon>Eukaryota</taxon>
        <taxon>Metazoa</taxon>
        <taxon>Spiralia</taxon>
        <taxon>Lophotrochozoa</taxon>
        <taxon>Platyhelminthes</taxon>
        <taxon>Cestoda</taxon>
        <taxon>Eucestoda</taxon>
        <taxon>Diphyllobothriidea</taxon>
        <taxon>Diphyllobothriidae</taxon>
        <taxon>Schistocephalus</taxon>
    </lineage>
</organism>
<gene>
    <name evidence="2" type="ORF">TR127359</name>
</gene>
<keyword evidence="1" id="KW-0472">Membrane</keyword>
<keyword evidence="1" id="KW-0812">Transmembrane</keyword>
<evidence type="ECO:0000256" key="1">
    <source>
        <dbReference type="SAM" id="Phobius"/>
    </source>
</evidence>
<keyword evidence="1" id="KW-1133">Transmembrane helix</keyword>
<sequence>MEINNHLKSISLSLSSVIKNIFRKGVVLACLLTRLMPLNFEKKHYMLCKLPKCSFSPFYCPLSLLFFACMAFAFRDAFRFMHFIVLFAETECCLHALFNAELCVNCQKKLATCRLSATSTWDASRLKPCEYSR</sequence>
<evidence type="ECO:0000313" key="2">
    <source>
        <dbReference type="EMBL" id="JAP55228.1"/>
    </source>
</evidence>
<feature type="transmembrane region" description="Helical" evidence="1">
    <location>
        <begin position="55"/>
        <end position="74"/>
    </location>
</feature>
<protein>
    <submittedName>
        <fullName evidence="2">Uncharacterized protein</fullName>
    </submittedName>
</protein>
<accession>A0A0X3PUH0</accession>
<proteinExistence type="predicted"/>
<name>A0A0X3PUH0_SCHSO</name>
<dbReference type="AlphaFoldDB" id="A0A0X3PUH0"/>
<dbReference type="EMBL" id="GEEE01007997">
    <property type="protein sequence ID" value="JAP55228.1"/>
    <property type="molecule type" value="Transcribed_RNA"/>
</dbReference>
<reference evidence="2" key="1">
    <citation type="submission" date="2016-01" db="EMBL/GenBank/DDBJ databases">
        <title>Reference transcriptome for the parasite Schistocephalus solidus: insights into the molecular evolution of parasitism.</title>
        <authorList>
            <person name="Hebert F.O."/>
            <person name="Grambauer S."/>
            <person name="Barber I."/>
            <person name="Landry C.R."/>
            <person name="Aubin-Horth N."/>
        </authorList>
    </citation>
    <scope>NUCLEOTIDE SEQUENCE</scope>
</reference>